<accession>A0A9W6X3M4</accession>
<gene>
    <name evidence="2" type="ORF">Pfra01_000603100</name>
</gene>
<keyword evidence="3" id="KW-1185">Reference proteome</keyword>
<evidence type="ECO:0000313" key="2">
    <source>
        <dbReference type="EMBL" id="GMF28779.1"/>
    </source>
</evidence>
<protein>
    <submittedName>
        <fullName evidence="2">Unnamed protein product</fullName>
    </submittedName>
</protein>
<evidence type="ECO:0000256" key="1">
    <source>
        <dbReference type="SAM" id="MobiDB-lite"/>
    </source>
</evidence>
<organism evidence="2 3">
    <name type="scientific">Phytophthora fragariaefolia</name>
    <dbReference type="NCBI Taxonomy" id="1490495"/>
    <lineage>
        <taxon>Eukaryota</taxon>
        <taxon>Sar</taxon>
        <taxon>Stramenopiles</taxon>
        <taxon>Oomycota</taxon>
        <taxon>Peronosporomycetes</taxon>
        <taxon>Peronosporales</taxon>
        <taxon>Peronosporaceae</taxon>
        <taxon>Phytophthora</taxon>
    </lineage>
</organism>
<dbReference type="EMBL" id="BSXT01000497">
    <property type="protein sequence ID" value="GMF28779.1"/>
    <property type="molecule type" value="Genomic_DNA"/>
</dbReference>
<sequence length="171" mass="17966">MLPSFVTAASVNSVLSSFAEVSVSSSVAVGTGVTVLPSSVNGTALPARSPSSGVATSMVGPVVTVISFITLHLVASVPPCASPLSSNRLFVHLSSDGSSYYRHALFTWLHLHAAAHRVTFHGRRHRVLPARRSSSITTVTGRLGVRRVTERRDPPTLPVRRFPAASTPGCA</sequence>
<name>A0A9W6X3M4_9STRA</name>
<comment type="caution">
    <text evidence="2">The sequence shown here is derived from an EMBL/GenBank/DDBJ whole genome shotgun (WGS) entry which is preliminary data.</text>
</comment>
<dbReference type="AlphaFoldDB" id="A0A9W6X3M4"/>
<evidence type="ECO:0000313" key="3">
    <source>
        <dbReference type="Proteomes" id="UP001165121"/>
    </source>
</evidence>
<dbReference type="Proteomes" id="UP001165121">
    <property type="component" value="Unassembled WGS sequence"/>
</dbReference>
<feature type="region of interest" description="Disordered" evidence="1">
    <location>
        <begin position="149"/>
        <end position="171"/>
    </location>
</feature>
<proteinExistence type="predicted"/>
<reference evidence="2" key="1">
    <citation type="submission" date="2023-04" db="EMBL/GenBank/DDBJ databases">
        <title>Phytophthora fragariaefolia NBRC 109709.</title>
        <authorList>
            <person name="Ichikawa N."/>
            <person name="Sato H."/>
            <person name="Tonouchi N."/>
        </authorList>
    </citation>
    <scope>NUCLEOTIDE SEQUENCE</scope>
    <source>
        <strain evidence="2">NBRC 109709</strain>
    </source>
</reference>